<reference evidence="3 4" key="1">
    <citation type="submission" date="2016-10" db="EMBL/GenBank/DDBJ databases">
        <authorList>
            <person name="de Groot N.N."/>
        </authorList>
    </citation>
    <scope>NUCLEOTIDE SEQUENCE [LARGE SCALE GENOMIC DNA]</scope>
    <source>
        <strain evidence="3 4">CGMCC 1.11030</strain>
    </source>
</reference>
<evidence type="ECO:0000313" key="3">
    <source>
        <dbReference type="EMBL" id="SFJ16143.1"/>
    </source>
</evidence>
<dbReference type="SUPFAM" id="SSF52540">
    <property type="entry name" value="P-loop containing nucleoside triphosphate hydrolases"/>
    <property type="match status" value="1"/>
</dbReference>
<feature type="compositionally biased region" description="Basic residues" evidence="1">
    <location>
        <begin position="437"/>
        <end position="447"/>
    </location>
</feature>
<dbReference type="STRING" id="1114924.SAMN05216258_11551"/>
<evidence type="ECO:0000259" key="2">
    <source>
        <dbReference type="Pfam" id="PF25873"/>
    </source>
</evidence>
<protein>
    <submittedName>
        <fullName evidence="3">LuxR family transcriptional regulator, maltose regulon positive regulatory protein</fullName>
    </submittedName>
</protein>
<evidence type="ECO:0000313" key="4">
    <source>
        <dbReference type="Proteomes" id="UP000199377"/>
    </source>
</evidence>
<proteinExistence type="predicted"/>
<dbReference type="Pfam" id="PF25873">
    <property type="entry name" value="WHD_MalT"/>
    <property type="match status" value="1"/>
</dbReference>
<feature type="domain" description="MalT-like winged helix" evidence="2">
    <location>
        <begin position="250"/>
        <end position="330"/>
    </location>
</feature>
<dbReference type="Proteomes" id="UP000199377">
    <property type="component" value="Unassembled WGS sequence"/>
</dbReference>
<accession>A0A1I3P3M4</accession>
<gene>
    <name evidence="3" type="ORF">SAMN05216258_11551</name>
</gene>
<dbReference type="InterPro" id="IPR027417">
    <property type="entry name" value="P-loop_NTPase"/>
</dbReference>
<keyword evidence="4" id="KW-1185">Reference proteome</keyword>
<name>A0A1I3P3M4_9RHOB</name>
<sequence length="447" mass="48557">MSRVYIGGKLRPPSITSDHLSRRRLAERFLAAPGARLTVLRAPSGFGKTMLMAECREALAAQGLRTAWLALDNADNDASRFAAGLVQALAELGVEAPEGEGAEGWLALLDRLARHGSAFALFLDDFEFISDDAVLSLVRELIGAFPPGARLVVGSRTPPDLGLGRLRAQGLLQEFDAGDLRFSGPETAEFLTRARGLRLAAEDLARLQDKTEGWPAAVRLASIALERQGEGSDFVARFSGSDGAVAEYLAEDVLAAQPAERVRFLLRTSILRRLDPGLCDALHPPGGSAAILEALAAGNVLLTPDDGAFRYHSLFASFLRAQLARRMPEELPDLHRAAARWYLAQGRPAPAIDHAIEGGDAAFAADLLGRHARGFLEQGRMRLLTRWFDALDPAVFAGRPELQLVRAWALCFTRGPRRRGSCWTRPGSRPTLIPRSPPRRAPRASWC</sequence>
<dbReference type="AlphaFoldDB" id="A0A1I3P3M4"/>
<dbReference type="InterPro" id="IPR059106">
    <property type="entry name" value="WHD_MalT"/>
</dbReference>
<feature type="region of interest" description="Disordered" evidence="1">
    <location>
        <begin position="417"/>
        <end position="447"/>
    </location>
</feature>
<organism evidence="3 4">
    <name type="scientific">Albimonas pacifica</name>
    <dbReference type="NCBI Taxonomy" id="1114924"/>
    <lineage>
        <taxon>Bacteria</taxon>
        <taxon>Pseudomonadati</taxon>
        <taxon>Pseudomonadota</taxon>
        <taxon>Alphaproteobacteria</taxon>
        <taxon>Rhodobacterales</taxon>
        <taxon>Paracoccaceae</taxon>
        <taxon>Albimonas</taxon>
    </lineage>
</organism>
<dbReference type="EMBL" id="FOQH01000015">
    <property type="protein sequence ID" value="SFJ16143.1"/>
    <property type="molecule type" value="Genomic_DNA"/>
</dbReference>
<evidence type="ECO:0000256" key="1">
    <source>
        <dbReference type="SAM" id="MobiDB-lite"/>
    </source>
</evidence>